<name>A0ABV1P1X0_9ACTN</name>
<keyword evidence="2" id="KW-1185">Reference proteome</keyword>
<evidence type="ECO:0000313" key="2">
    <source>
        <dbReference type="Proteomes" id="UP001482520"/>
    </source>
</evidence>
<dbReference type="Gene3D" id="3.30.565.10">
    <property type="entry name" value="Histidine kinase-like ATPase, C-terminal domain"/>
    <property type="match status" value="1"/>
</dbReference>
<accession>A0ABV1P1X0</accession>
<dbReference type="RefSeq" id="WP_056864094.1">
    <property type="nucleotide sequence ID" value="NZ_BAAAMM010000001.1"/>
</dbReference>
<protein>
    <submittedName>
        <fullName evidence="1">Anti-sigma factor</fullName>
    </submittedName>
</protein>
<evidence type="ECO:0000313" key="1">
    <source>
        <dbReference type="EMBL" id="MEQ7848744.1"/>
    </source>
</evidence>
<gene>
    <name evidence="1" type="ORF">V6R90_15790</name>
</gene>
<dbReference type="EMBL" id="JBEGDP010000021">
    <property type="protein sequence ID" value="MEQ7848744.1"/>
    <property type="molecule type" value="Genomic_DNA"/>
</dbReference>
<sequence length="139" mass="14589">MSQPGPTIDPIRDRSDVELRLPADGAYVSVLRTTTASLAARLDFTIDDIEDLRIAVGEACALVLPEADAGADLVGRFYLRPAELTVSVSVGAADAGEPDRDSFAWQVLDTLASEVGVRIAEGELAVALTLRSTHLGAGL</sequence>
<dbReference type="InterPro" id="IPR036890">
    <property type="entry name" value="HATPase_C_sf"/>
</dbReference>
<reference evidence="1 2" key="1">
    <citation type="submission" date="2024-02" db="EMBL/GenBank/DDBJ databases">
        <title>Full genome sequence of Nocardioides kribbensis.</title>
        <authorList>
            <person name="Poletto B.L."/>
            <person name="Silva G."/>
            <person name="Galante D."/>
            <person name="Campos K.R."/>
            <person name="Santos M.B.N."/>
            <person name="Sacchi C.T."/>
        </authorList>
    </citation>
    <scope>NUCLEOTIDE SEQUENCE [LARGE SCALE GENOMIC DNA]</scope>
    <source>
        <strain evidence="1 2">O4R</strain>
    </source>
</reference>
<organism evidence="1 2">
    <name type="scientific">Nocardioides kribbensis</name>
    <dbReference type="NCBI Taxonomy" id="305517"/>
    <lineage>
        <taxon>Bacteria</taxon>
        <taxon>Bacillati</taxon>
        <taxon>Actinomycetota</taxon>
        <taxon>Actinomycetes</taxon>
        <taxon>Propionibacteriales</taxon>
        <taxon>Nocardioidaceae</taxon>
        <taxon>Nocardioides</taxon>
    </lineage>
</organism>
<proteinExistence type="predicted"/>
<dbReference type="Proteomes" id="UP001482520">
    <property type="component" value="Unassembled WGS sequence"/>
</dbReference>
<comment type="caution">
    <text evidence="1">The sequence shown here is derived from an EMBL/GenBank/DDBJ whole genome shotgun (WGS) entry which is preliminary data.</text>
</comment>